<gene>
    <name evidence="3" type="ORF">DW192_03045</name>
    <name evidence="2" type="ORF">DW250_01695</name>
</gene>
<evidence type="ECO:0000313" key="4">
    <source>
        <dbReference type="Proteomes" id="UP000284548"/>
    </source>
</evidence>
<dbReference type="Proteomes" id="UP000286501">
    <property type="component" value="Unassembled WGS sequence"/>
</dbReference>
<name>A0A3R6HI90_9BACT</name>
<dbReference type="AlphaFoldDB" id="A0A3R6HI90"/>
<dbReference type="EMBL" id="QRKB01000004">
    <property type="protein sequence ID" value="RHH84290.1"/>
    <property type="molecule type" value="Genomic_DNA"/>
</dbReference>
<evidence type="ECO:0000256" key="1">
    <source>
        <dbReference type="SAM" id="SignalP"/>
    </source>
</evidence>
<accession>A0A3R6HI90</accession>
<dbReference type="EMBL" id="QRIN01000004">
    <property type="protein sequence ID" value="RHG68918.1"/>
    <property type="molecule type" value="Genomic_DNA"/>
</dbReference>
<organism evidence="2 5">
    <name type="scientific">Segatella copri</name>
    <dbReference type="NCBI Taxonomy" id="165179"/>
    <lineage>
        <taxon>Bacteria</taxon>
        <taxon>Pseudomonadati</taxon>
        <taxon>Bacteroidota</taxon>
        <taxon>Bacteroidia</taxon>
        <taxon>Bacteroidales</taxon>
        <taxon>Prevotellaceae</taxon>
        <taxon>Segatella</taxon>
    </lineage>
</organism>
<sequence>MKIINKIYSLLAAVMILVMASCSPDEFGLGDKNLSSEDLAENIAFTITHDESNPNIVKFKSLLPSSYSVVFDTPQGRFQQDEVSLKIPFNGTYQARVGVETRGGFLWGPYAEFKVDDFCAEFVTDPLWTYLSGGVGKSKRWKLDIDANTITKHSDLWAGPLGFWGMDDDWSTCMMGQTAAAGDHWNWTPDIPGNSWVMSAIDYGYMEFDLIGGAHVTVYNAETGETFKGTYMLDTDNHTITFSDAELLHNSGHDQVATNWRSGLKLMGLADDRLQIATVRDNSDEGKCLLCYNFVSEEYWNNWTPTVAENTHVKPTLMTDWRDWVEQKTNKEITYKLANPDNEEGRQFDYCNLDGSAKGIQLTAASGIEDATLVMNSESKSYIYTAPDGSQVSGKYTLTDEGVFTFDKGFGNTQLSATGNYNMHANADNTLRILKVSKDDYTGHLKDLWLGSQCLDDQGNLYQYQAYHWVAQSASSASGPKYKANLFFNNSGWGWKHDGDIANYMSTNVFITGDGDYSLKFEGAESNPYLLYIDVNKILKDNPNCDITIKSIKVDGKSVDFDDTLIPRGYTDDDPSTNSFRRYVLNPWGPAACFKFDSGNNEFTDFKCSSSIEVVITVKMDTGAPVVTPSEDK</sequence>
<dbReference type="PROSITE" id="PS51257">
    <property type="entry name" value="PROKAR_LIPOPROTEIN"/>
    <property type="match status" value="1"/>
</dbReference>
<protein>
    <submittedName>
        <fullName evidence="2">Uncharacterized protein</fullName>
    </submittedName>
</protein>
<dbReference type="RefSeq" id="WP_118200134.1">
    <property type="nucleotide sequence ID" value="NZ_QRIE01000053.1"/>
</dbReference>
<feature type="chain" id="PRO_5043187817" evidence="1">
    <location>
        <begin position="21"/>
        <end position="633"/>
    </location>
</feature>
<evidence type="ECO:0000313" key="3">
    <source>
        <dbReference type="EMBL" id="RHH84290.1"/>
    </source>
</evidence>
<evidence type="ECO:0000313" key="2">
    <source>
        <dbReference type="EMBL" id="RHG68918.1"/>
    </source>
</evidence>
<comment type="caution">
    <text evidence="2">The sequence shown here is derived from an EMBL/GenBank/DDBJ whole genome shotgun (WGS) entry which is preliminary data.</text>
</comment>
<feature type="signal peptide" evidence="1">
    <location>
        <begin position="1"/>
        <end position="20"/>
    </location>
</feature>
<evidence type="ECO:0000313" key="5">
    <source>
        <dbReference type="Proteomes" id="UP000286501"/>
    </source>
</evidence>
<proteinExistence type="predicted"/>
<dbReference type="Proteomes" id="UP000284548">
    <property type="component" value="Unassembled WGS sequence"/>
</dbReference>
<reference evidence="4 5" key="1">
    <citation type="submission" date="2018-08" db="EMBL/GenBank/DDBJ databases">
        <title>A genome reference for cultivated species of the human gut microbiota.</title>
        <authorList>
            <person name="Zou Y."/>
            <person name="Xue W."/>
            <person name="Luo G."/>
        </authorList>
    </citation>
    <scope>NUCLEOTIDE SEQUENCE [LARGE SCALE GENOMIC DNA]</scope>
    <source>
        <strain evidence="3 4">AM16-54</strain>
        <strain evidence="2 5">AM22-1</strain>
    </source>
</reference>
<keyword evidence="1" id="KW-0732">Signal</keyword>